<feature type="domain" description="PH" evidence="9">
    <location>
        <begin position="132"/>
        <end position="232"/>
    </location>
</feature>
<name>A0A8S1CMN6_9INSE</name>
<dbReference type="GO" id="GO:0005096">
    <property type="term" value="F:GTPase activator activity"/>
    <property type="evidence" value="ECO:0007669"/>
    <property type="project" value="UniProtKB-KW"/>
</dbReference>
<feature type="domain" description="Arf-GAP" evidence="10">
    <location>
        <begin position="9"/>
        <end position="130"/>
    </location>
</feature>
<organism evidence="11 12">
    <name type="scientific">Cloeon dipterum</name>
    <dbReference type="NCBI Taxonomy" id="197152"/>
    <lineage>
        <taxon>Eukaryota</taxon>
        <taxon>Metazoa</taxon>
        <taxon>Ecdysozoa</taxon>
        <taxon>Arthropoda</taxon>
        <taxon>Hexapoda</taxon>
        <taxon>Insecta</taxon>
        <taxon>Pterygota</taxon>
        <taxon>Palaeoptera</taxon>
        <taxon>Ephemeroptera</taxon>
        <taxon>Pisciforma</taxon>
        <taxon>Baetidae</taxon>
        <taxon>Cloeon</taxon>
    </lineage>
</organism>
<dbReference type="CDD" id="cd01251">
    <property type="entry name" value="PH2_ADAP"/>
    <property type="match status" value="1"/>
</dbReference>
<dbReference type="InterPro" id="IPR037851">
    <property type="entry name" value="PH2_ADAP"/>
</dbReference>
<accession>A0A8S1CMN6</accession>
<evidence type="ECO:0000256" key="3">
    <source>
        <dbReference type="ARBA" id="ARBA00022490"/>
    </source>
</evidence>
<dbReference type="InterPro" id="IPR052589">
    <property type="entry name" value="Arf-GAP_dual-PH_domain"/>
</dbReference>
<evidence type="ECO:0000313" key="11">
    <source>
        <dbReference type="EMBL" id="CAB3371562.1"/>
    </source>
</evidence>
<evidence type="ECO:0000256" key="1">
    <source>
        <dbReference type="ARBA" id="ARBA00004496"/>
    </source>
</evidence>
<proteinExistence type="predicted"/>
<dbReference type="FunFam" id="1.10.220.150:FF:000011">
    <property type="entry name" value="Arf-GAP with dual PH domain-containing protein 1"/>
    <property type="match status" value="1"/>
</dbReference>
<dbReference type="InterPro" id="IPR011993">
    <property type="entry name" value="PH-like_dom_sf"/>
</dbReference>
<dbReference type="CDD" id="cd08832">
    <property type="entry name" value="ArfGap_ADAP"/>
    <property type="match status" value="1"/>
</dbReference>
<keyword evidence="2" id="KW-0343">GTPase activation</keyword>
<evidence type="ECO:0000256" key="8">
    <source>
        <dbReference type="PROSITE-ProRule" id="PRU00288"/>
    </source>
</evidence>
<dbReference type="PANTHER" id="PTHR46021">
    <property type="entry name" value="ARF-GAP WITH DUAL PH DOMAIN-CONTAINING PROTEIN 1-LIKE PROTEIN"/>
    <property type="match status" value="1"/>
</dbReference>
<dbReference type="InterPro" id="IPR037849">
    <property type="entry name" value="PH1_ADAP"/>
</dbReference>
<dbReference type="FunFam" id="2.30.29.30:FF:000099">
    <property type="entry name" value="Arf-GAP with dual PH domain-containing protein 1"/>
    <property type="match status" value="1"/>
</dbReference>
<dbReference type="SUPFAM" id="SSF50729">
    <property type="entry name" value="PH domain-like"/>
    <property type="match status" value="2"/>
</dbReference>
<feature type="domain" description="PH" evidence="9">
    <location>
        <begin position="254"/>
        <end position="356"/>
    </location>
</feature>
<evidence type="ECO:0000256" key="5">
    <source>
        <dbReference type="ARBA" id="ARBA00022737"/>
    </source>
</evidence>
<dbReference type="AlphaFoldDB" id="A0A8S1CMN6"/>
<dbReference type="PRINTS" id="PR00405">
    <property type="entry name" value="REVINTRACTNG"/>
</dbReference>
<dbReference type="InterPro" id="IPR038508">
    <property type="entry name" value="ArfGAP_dom_sf"/>
</dbReference>
<dbReference type="GO" id="GO:1902936">
    <property type="term" value="F:phosphatidylinositol bisphosphate binding"/>
    <property type="evidence" value="ECO:0007669"/>
    <property type="project" value="InterPro"/>
</dbReference>
<dbReference type="Pfam" id="PF01412">
    <property type="entry name" value="ArfGap"/>
    <property type="match status" value="1"/>
</dbReference>
<dbReference type="Proteomes" id="UP000494165">
    <property type="component" value="Unassembled WGS sequence"/>
</dbReference>
<dbReference type="InterPro" id="IPR037278">
    <property type="entry name" value="ARFGAP/RecO"/>
</dbReference>
<dbReference type="GO" id="GO:0008270">
    <property type="term" value="F:zinc ion binding"/>
    <property type="evidence" value="ECO:0007669"/>
    <property type="project" value="UniProtKB-KW"/>
</dbReference>
<dbReference type="FunFam" id="2.30.29.30:FF:000080">
    <property type="entry name" value="Arf-GAP with dual PH domain-containing protein 1"/>
    <property type="match status" value="1"/>
</dbReference>
<dbReference type="OrthoDB" id="10266696at2759"/>
<evidence type="ECO:0000256" key="7">
    <source>
        <dbReference type="ARBA" id="ARBA00022833"/>
    </source>
</evidence>
<keyword evidence="5" id="KW-0677">Repeat</keyword>
<keyword evidence="3" id="KW-0963">Cytoplasm</keyword>
<evidence type="ECO:0000256" key="6">
    <source>
        <dbReference type="ARBA" id="ARBA00022771"/>
    </source>
</evidence>
<dbReference type="InterPro" id="IPR001164">
    <property type="entry name" value="ArfGAP_dom"/>
</dbReference>
<keyword evidence="4" id="KW-0479">Metal-binding</keyword>
<evidence type="ECO:0000256" key="2">
    <source>
        <dbReference type="ARBA" id="ARBA00022468"/>
    </source>
</evidence>
<dbReference type="InterPro" id="IPR001849">
    <property type="entry name" value="PH_domain"/>
</dbReference>
<dbReference type="PROSITE" id="PS50115">
    <property type="entry name" value="ARFGAP"/>
    <property type="match status" value="1"/>
</dbReference>
<dbReference type="SMART" id="SM00105">
    <property type="entry name" value="ArfGap"/>
    <property type="match status" value="1"/>
</dbReference>
<evidence type="ECO:0008006" key="13">
    <source>
        <dbReference type="Google" id="ProtNLM"/>
    </source>
</evidence>
<protein>
    <recommendedName>
        <fullName evidence="13">Arf-GAP with dual PH domain-containing protein 1</fullName>
    </recommendedName>
</protein>
<dbReference type="GO" id="GO:0005886">
    <property type="term" value="C:plasma membrane"/>
    <property type="evidence" value="ECO:0007669"/>
    <property type="project" value="TreeGrafter"/>
</dbReference>
<sequence>MPMSADRNVNLLAELARRPGNSECNECGSKKPEWASYNIGVFLCTRCAGIHRGLGAHISKVKHLKLDRWEDSQVEHMKEVGNVAAKLKYEQRVPPCYRRPTESDPQVLLEQWIRAKYERLEFTNPENQVYTSGYMQGFLMKRGKDDNKYHPRRFVLQEKDGTLRYFVKEKKEPKAILNVIDLNVAFAPAKLDCANSMQLSFVKDGGTRHIFVLHNDPEEIVKWYTAIRCVKLHRYQVAYPSASESELVNCLSRDFIREGWLSKTGPRPTDSYKKRWFTLDDRTLMYHDDPMDAHPKGEIFLGCANDGYSIRLGVPPGAKELDFSFTLHTPGRSYLLSATTDDERDKWMLAIEKVIEKSLTPQDNLVLLKLQAASRIVSSKKKGTSGIF</sequence>
<gene>
    <name evidence="11" type="ORF">CLODIP_2_CD01643</name>
</gene>
<evidence type="ECO:0000256" key="4">
    <source>
        <dbReference type="ARBA" id="ARBA00022723"/>
    </source>
</evidence>
<dbReference type="CDD" id="cd13252">
    <property type="entry name" value="PH1_ADAP"/>
    <property type="match status" value="1"/>
</dbReference>
<keyword evidence="12" id="KW-1185">Reference proteome</keyword>
<dbReference type="Gene3D" id="2.30.29.30">
    <property type="entry name" value="Pleckstrin-homology domain (PH domain)/Phosphotyrosine-binding domain (PTB)"/>
    <property type="match status" value="2"/>
</dbReference>
<evidence type="ECO:0000313" key="12">
    <source>
        <dbReference type="Proteomes" id="UP000494165"/>
    </source>
</evidence>
<evidence type="ECO:0000259" key="9">
    <source>
        <dbReference type="PROSITE" id="PS50003"/>
    </source>
</evidence>
<dbReference type="Pfam" id="PF00169">
    <property type="entry name" value="PH"/>
    <property type="match status" value="2"/>
</dbReference>
<keyword evidence="6 8" id="KW-0863">Zinc-finger</keyword>
<comment type="caution">
    <text evidence="11">The sequence shown here is derived from an EMBL/GenBank/DDBJ whole genome shotgun (WGS) entry which is preliminary data.</text>
</comment>
<keyword evidence="7" id="KW-0862">Zinc</keyword>
<dbReference type="Gene3D" id="1.10.220.150">
    <property type="entry name" value="Arf GTPase activating protein"/>
    <property type="match status" value="1"/>
</dbReference>
<dbReference type="GO" id="GO:0005547">
    <property type="term" value="F:phosphatidylinositol-3,4,5-trisphosphate binding"/>
    <property type="evidence" value="ECO:0007669"/>
    <property type="project" value="TreeGrafter"/>
</dbReference>
<dbReference type="PROSITE" id="PS50003">
    <property type="entry name" value="PH_DOMAIN"/>
    <property type="match status" value="2"/>
</dbReference>
<evidence type="ECO:0000259" key="10">
    <source>
        <dbReference type="PROSITE" id="PS50115"/>
    </source>
</evidence>
<dbReference type="EMBL" id="CADEPI010000063">
    <property type="protein sequence ID" value="CAB3371562.1"/>
    <property type="molecule type" value="Genomic_DNA"/>
</dbReference>
<dbReference type="GO" id="GO:0005737">
    <property type="term" value="C:cytoplasm"/>
    <property type="evidence" value="ECO:0007669"/>
    <property type="project" value="UniProtKB-SubCell"/>
</dbReference>
<dbReference type="SUPFAM" id="SSF57863">
    <property type="entry name" value="ArfGap/RecO-like zinc finger"/>
    <property type="match status" value="1"/>
</dbReference>
<reference evidence="11 12" key="1">
    <citation type="submission" date="2020-04" db="EMBL/GenBank/DDBJ databases">
        <authorList>
            <person name="Alioto T."/>
            <person name="Alioto T."/>
            <person name="Gomez Garrido J."/>
        </authorList>
    </citation>
    <scope>NUCLEOTIDE SEQUENCE [LARGE SCALE GENOMIC DNA]</scope>
</reference>
<dbReference type="PANTHER" id="PTHR46021:SF2">
    <property type="entry name" value="ARF-GAP WITH DUAL PH DOMAIN-CONTAINING PROTEIN 1"/>
    <property type="match status" value="1"/>
</dbReference>
<dbReference type="SMART" id="SM00233">
    <property type="entry name" value="PH"/>
    <property type="match status" value="2"/>
</dbReference>
<comment type="subcellular location">
    <subcellularLocation>
        <location evidence="1">Cytoplasm</location>
    </subcellularLocation>
</comment>